<comment type="caution">
    <text evidence="3">The sequence shown here is derived from an EMBL/GenBank/DDBJ whole genome shotgun (WGS) entry which is preliminary data.</text>
</comment>
<gene>
    <name evidence="3" type="ORF">DNK49_03600</name>
</gene>
<sequence>MNSLPSPQPSRRRFIGVGIGFAAGIGLSTAYPQIAAFAGELQDFIKGPPVPDIAPRQLSEHVWMIYSKDGFPTPENQGMMSNITFVISREGVIFLDPGGSLQIGEMALRQVRTLTDKPVIAVFNSHYHGDHWLANHACVDAFGDTLPIYAHAVTKRQIEGVEGNLWRSLMERWTNQATAGTRIVPPNRVVAHGDSFKFGDVTLSVHHYGTAHTPGDICIQVVEDGLTFVGDIAMDRRIANMDDGSYVGTFQYYDKLESATGPQIWVPGHGLPSRQVLDWNRSLFEGIYQNCLEAVKDGQTMEQARARVLKDERVSSRAADTLGFESNIGKYVSIAYLEAEKEAF</sequence>
<dbReference type="AlphaFoldDB" id="A0A323V3I4"/>
<dbReference type="GO" id="GO:0017001">
    <property type="term" value="P:antibiotic catabolic process"/>
    <property type="evidence" value="ECO:0007669"/>
    <property type="project" value="UniProtKB-ARBA"/>
</dbReference>
<organism evidence="3 4">
    <name type="scientific">Parazoarcus communis SWub3 = DSM 12120</name>
    <dbReference type="NCBI Taxonomy" id="1121029"/>
    <lineage>
        <taxon>Bacteria</taxon>
        <taxon>Pseudomonadati</taxon>
        <taxon>Pseudomonadota</taxon>
        <taxon>Betaproteobacteria</taxon>
        <taxon>Rhodocyclales</taxon>
        <taxon>Zoogloeaceae</taxon>
        <taxon>Parazoarcus</taxon>
    </lineage>
</organism>
<dbReference type="PANTHER" id="PTHR42951">
    <property type="entry name" value="METALLO-BETA-LACTAMASE DOMAIN-CONTAINING"/>
    <property type="match status" value="1"/>
</dbReference>
<name>A0A323V3I4_9RHOO</name>
<dbReference type="OrthoDB" id="1273797at2"/>
<dbReference type="Pfam" id="PF00753">
    <property type="entry name" value="Lactamase_B"/>
    <property type="match status" value="1"/>
</dbReference>
<keyword evidence="3" id="KW-0378">Hydrolase</keyword>
<dbReference type="Gene3D" id="3.60.15.10">
    <property type="entry name" value="Ribonuclease Z/Hydroxyacylglutathione hydrolase-like"/>
    <property type="match status" value="1"/>
</dbReference>
<dbReference type="InterPro" id="IPR050855">
    <property type="entry name" value="NDM-1-like"/>
</dbReference>
<dbReference type="CDD" id="cd16282">
    <property type="entry name" value="metallo-hydrolase-like_MBL-fold"/>
    <property type="match status" value="1"/>
</dbReference>
<accession>A0A323V3I4</accession>
<dbReference type="InterPro" id="IPR036866">
    <property type="entry name" value="RibonucZ/Hydroxyglut_hydro"/>
</dbReference>
<feature type="domain" description="Metallo-beta-lactamase" evidence="2">
    <location>
        <begin position="80"/>
        <end position="269"/>
    </location>
</feature>
<reference evidence="3 4" key="1">
    <citation type="submission" date="2018-06" db="EMBL/GenBank/DDBJ databases">
        <title>Azoarcus communis strain SWub3 genome.</title>
        <authorList>
            <person name="Zorraquino Salvo V."/>
            <person name="Toubiana D."/>
            <person name="Blumwald E."/>
        </authorList>
    </citation>
    <scope>NUCLEOTIDE SEQUENCE [LARGE SCALE GENOMIC DNA]</scope>
    <source>
        <strain evidence="3 4">SWub3</strain>
    </source>
</reference>
<dbReference type="PANTHER" id="PTHR42951:SF4">
    <property type="entry name" value="ACYL-COENZYME A THIOESTERASE MBLAC2"/>
    <property type="match status" value="1"/>
</dbReference>
<dbReference type="SMART" id="SM00849">
    <property type="entry name" value="Lactamase_B"/>
    <property type="match status" value="1"/>
</dbReference>
<dbReference type="SUPFAM" id="SSF56281">
    <property type="entry name" value="Metallo-hydrolase/oxidoreductase"/>
    <property type="match status" value="1"/>
</dbReference>
<dbReference type="GO" id="GO:0016787">
    <property type="term" value="F:hydrolase activity"/>
    <property type="evidence" value="ECO:0007669"/>
    <property type="project" value="UniProtKB-KW"/>
</dbReference>
<protein>
    <submittedName>
        <fullName evidence="3">MBL fold metallo-hydrolase</fullName>
    </submittedName>
</protein>
<keyword evidence="4" id="KW-1185">Reference proteome</keyword>
<evidence type="ECO:0000313" key="4">
    <source>
        <dbReference type="Proteomes" id="UP000248259"/>
    </source>
</evidence>
<proteinExistence type="inferred from homology"/>
<dbReference type="InterPro" id="IPR001279">
    <property type="entry name" value="Metallo-B-lactamas"/>
</dbReference>
<dbReference type="Proteomes" id="UP000248259">
    <property type="component" value="Unassembled WGS sequence"/>
</dbReference>
<dbReference type="EMBL" id="QKOE01000001">
    <property type="protein sequence ID" value="PZA18620.1"/>
    <property type="molecule type" value="Genomic_DNA"/>
</dbReference>
<dbReference type="InterPro" id="IPR006311">
    <property type="entry name" value="TAT_signal"/>
</dbReference>
<evidence type="ECO:0000256" key="1">
    <source>
        <dbReference type="ARBA" id="ARBA00005250"/>
    </source>
</evidence>
<dbReference type="RefSeq" id="WP_110522913.1">
    <property type="nucleotide sequence ID" value="NZ_QKOE01000001.1"/>
</dbReference>
<evidence type="ECO:0000313" key="3">
    <source>
        <dbReference type="EMBL" id="PZA18620.1"/>
    </source>
</evidence>
<dbReference type="PROSITE" id="PS51318">
    <property type="entry name" value="TAT"/>
    <property type="match status" value="1"/>
</dbReference>
<comment type="similarity">
    <text evidence="1">Belongs to the metallo-beta-lactamase superfamily. Class-B beta-lactamase family.</text>
</comment>
<evidence type="ECO:0000259" key="2">
    <source>
        <dbReference type="SMART" id="SM00849"/>
    </source>
</evidence>